<evidence type="ECO:0000313" key="8">
    <source>
        <dbReference type="Proteomes" id="UP000076858"/>
    </source>
</evidence>
<evidence type="ECO:0000259" key="6">
    <source>
        <dbReference type="Pfam" id="PF00945"/>
    </source>
</evidence>
<dbReference type="Pfam" id="PF14223">
    <property type="entry name" value="Retrotran_gag_2"/>
    <property type="match status" value="1"/>
</dbReference>
<dbReference type="InterPro" id="IPR023330">
    <property type="entry name" value="Rhabdovirus_ncapsid_N"/>
</dbReference>
<dbReference type="GO" id="GO:1990904">
    <property type="term" value="C:ribonucleoprotein complex"/>
    <property type="evidence" value="ECO:0007669"/>
    <property type="project" value="UniProtKB-KW"/>
</dbReference>
<name>A0A164KMI7_9CRUS</name>
<keyword evidence="8" id="KW-1185">Reference proteome</keyword>
<gene>
    <name evidence="7" type="ORF">APZ42_033850</name>
</gene>
<evidence type="ECO:0000256" key="3">
    <source>
        <dbReference type="ARBA" id="ARBA00022884"/>
    </source>
</evidence>
<dbReference type="Pfam" id="PF00945">
    <property type="entry name" value="Rhabdo_ncap"/>
    <property type="match status" value="1"/>
</dbReference>
<evidence type="ECO:0000256" key="2">
    <source>
        <dbReference type="ARBA" id="ARBA00004328"/>
    </source>
</evidence>
<proteinExistence type="predicted"/>
<evidence type="ECO:0000313" key="7">
    <source>
        <dbReference type="EMBL" id="KZS03390.1"/>
    </source>
</evidence>
<dbReference type="Gene3D" id="1.10.3610.10">
    <property type="entry name" value="Nucleoprotein"/>
    <property type="match status" value="1"/>
</dbReference>
<dbReference type="GO" id="GO:0003723">
    <property type="term" value="F:RNA binding"/>
    <property type="evidence" value="ECO:0007669"/>
    <property type="project" value="UniProtKB-KW"/>
</dbReference>
<evidence type="ECO:0000256" key="5">
    <source>
        <dbReference type="ARBA" id="ARBA00023274"/>
    </source>
</evidence>
<feature type="domain" description="Rhabdovirus nucleocapsid" evidence="6">
    <location>
        <begin position="8"/>
        <end position="252"/>
    </location>
</feature>
<dbReference type="InterPro" id="IPR035961">
    <property type="entry name" value="Rhabdovirus_nucleoprotein-like"/>
</dbReference>
<comment type="subcellular location">
    <subcellularLocation>
        <location evidence="1">Host cytoplasm</location>
    </subcellularLocation>
    <subcellularLocation>
        <location evidence="2">Virion</location>
    </subcellularLocation>
</comment>
<comment type="caution">
    <text evidence="7">The sequence shown here is derived from an EMBL/GenBank/DDBJ whole genome shotgun (WGS) entry which is preliminary data.</text>
</comment>
<keyword evidence="4" id="KW-1035">Host cytoplasm</keyword>
<dbReference type="SUPFAM" id="SSF140809">
    <property type="entry name" value="Rhabdovirus nucleoprotein-like"/>
    <property type="match status" value="1"/>
</dbReference>
<reference evidence="7 8" key="1">
    <citation type="submission" date="2016-03" db="EMBL/GenBank/DDBJ databases">
        <title>EvidentialGene: Evidence-directed Construction of Genes on Genomes.</title>
        <authorList>
            <person name="Gilbert D.G."/>
            <person name="Choi J.-H."/>
            <person name="Mockaitis K."/>
            <person name="Colbourne J."/>
            <person name="Pfrender M."/>
        </authorList>
    </citation>
    <scope>NUCLEOTIDE SEQUENCE [LARGE SCALE GENOMIC DNA]</scope>
    <source>
        <strain evidence="7 8">Xinb3</strain>
        <tissue evidence="7">Complete organism</tissue>
    </source>
</reference>
<dbReference type="EMBL" id="LRGB01003275">
    <property type="protein sequence ID" value="KZS03390.1"/>
    <property type="molecule type" value="Genomic_DNA"/>
</dbReference>
<dbReference type="InterPro" id="IPR000448">
    <property type="entry name" value="Rhabdo_ncapsid"/>
</dbReference>
<dbReference type="AlphaFoldDB" id="A0A164KMI7"/>
<dbReference type="Gene3D" id="1.10.3570.10">
    <property type="entry name" value="Rhabdovirus nucleocapsid protein like domain"/>
    <property type="match status" value="1"/>
</dbReference>
<dbReference type="PANTHER" id="PTHR33223:SF6">
    <property type="entry name" value="CCHC-TYPE DOMAIN-CONTAINING PROTEIN"/>
    <property type="match status" value="1"/>
</dbReference>
<evidence type="ECO:0000256" key="1">
    <source>
        <dbReference type="ARBA" id="ARBA00004192"/>
    </source>
</evidence>
<dbReference type="InterPro" id="IPR023331">
    <property type="entry name" value="Rhabdovirus_ncapsid_C"/>
</dbReference>
<keyword evidence="5" id="KW-0687">Ribonucleoprotein</keyword>
<sequence>MLANSASPIDPNIINRYLWNWAKGLKATSSLPVKWKSYNLVIAKAGEEISPEALVVEQTDLTAPGTLQTAGIVISGEEQTTLAIALLGAHKYSMSSHDSYRSTILDKFKQIWASFQPRRPLDAVVEAGAGWSAHSEFRKIVAAIDMFLAAAQQTRFTSVRVATLGSRYLQCSGLMSLQYLWNILGWDNDCLVGFMWDTKLVEDVIQLLENGQEYDCLNSYLPYLMDFGLVVKSAYAAASVPRFTIFCHAIGSRPLNTAPTVLQSLTSSANQNCPWLECDARKAKHERTIAAAQYTGWVAASHLKLPQCTKLQAFGQTAVVLNSPCCWTNGFINFNDKPYAFCNNTLKRVEANMVLPEQTLAHSCRYDDTFNDENEVTNQDVMDTWIERDTDACSIIYYNIEPTYQTSIEGSATSAEMWNRLAQEYAQVAVANLSQLTAKFFQYLMDPESVTQDYKEVKRLLQERFHGNENQDFFQTQLEEVKRHSGEAILDYGFRLKNIFEHGYPKGEDDTKTDETTRFQMLRQNFFQGLDKALRNKVRYKPFTTYEALVAETNKYALLLDREKEEKDQREFINAVENNSTSIEILKAIEKLPEAINSLTTGTRYPQKVPE</sequence>
<dbReference type="GO" id="GO:0030430">
    <property type="term" value="C:host cell cytoplasm"/>
    <property type="evidence" value="ECO:0007669"/>
    <property type="project" value="UniProtKB-SubCell"/>
</dbReference>
<protein>
    <recommendedName>
        <fullName evidence="6">Rhabdovirus nucleocapsid domain-containing protein</fullName>
    </recommendedName>
</protein>
<dbReference type="PANTHER" id="PTHR33223">
    <property type="entry name" value="CCHC-TYPE DOMAIN-CONTAINING PROTEIN"/>
    <property type="match status" value="1"/>
</dbReference>
<keyword evidence="3" id="KW-0694">RNA-binding</keyword>
<organism evidence="7 8">
    <name type="scientific">Daphnia magna</name>
    <dbReference type="NCBI Taxonomy" id="35525"/>
    <lineage>
        <taxon>Eukaryota</taxon>
        <taxon>Metazoa</taxon>
        <taxon>Ecdysozoa</taxon>
        <taxon>Arthropoda</taxon>
        <taxon>Crustacea</taxon>
        <taxon>Branchiopoda</taxon>
        <taxon>Diplostraca</taxon>
        <taxon>Cladocera</taxon>
        <taxon>Anomopoda</taxon>
        <taxon>Daphniidae</taxon>
        <taxon>Daphnia</taxon>
    </lineage>
</organism>
<dbReference type="OrthoDB" id="1912561at2759"/>
<dbReference type="Proteomes" id="UP000076858">
    <property type="component" value="Unassembled WGS sequence"/>
</dbReference>
<evidence type="ECO:0000256" key="4">
    <source>
        <dbReference type="ARBA" id="ARBA00023200"/>
    </source>
</evidence>
<accession>A0A164KMI7</accession>